<dbReference type="SUPFAM" id="SSF52540">
    <property type="entry name" value="P-loop containing nucleoside triphosphate hydrolases"/>
    <property type="match status" value="1"/>
</dbReference>
<dbReference type="PANTHER" id="PTHR32120">
    <property type="entry name" value="SMALL RIBOSOMAL SUBUNIT BIOGENESIS GTPASE RSGA"/>
    <property type="match status" value="1"/>
</dbReference>
<dbReference type="GO" id="GO:0003924">
    <property type="term" value="F:GTPase activity"/>
    <property type="evidence" value="ECO:0007669"/>
    <property type="project" value="InterPro"/>
</dbReference>
<reference evidence="1" key="1">
    <citation type="submission" date="2018-06" db="EMBL/GenBank/DDBJ databases">
        <authorList>
            <person name="Zhirakovskaya E."/>
        </authorList>
    </citation>
    <scope>NUCLEOTIDE SEQUENCE</scope>
</reference>
<dbReference type="AlphaFoldDB" id="A0A3B0Z410"/>
<proteinExistence type="predicted"/>
<accession>A0A3B0Z410</accession>
<protein>
    <submittedName>
        <fullName evidence="1">Ribosome small subunit biogenesis RbfA-release protein RsgA</fullName>
    </submittedName>
</protein>
<dbReference type="GO" id="GO:0005525">
    <property type="term" value="F:GTP binding"/>
    <property type="evidence" value="ECO:0007669"/>
    <property type="project" value="InterPro"/>
</dbReference>
<dbReference type="InterPro" id="IPR004881">
    <property type="entry name" value="Ribosome_biogen_GTPase_RsgA"/>
</dbReference>
<gene>
    <name evidence="1" type="ORF">MNBD_GAMMA17-1364</name>
</gene>
<evidence type="ECO:0000313" key="1">
    <source>
        <dbReference type="EMBL" id="VAW88028.1"/>
    </source>
</evidence>
<dbReference type="Gene3D" id="1.10.40.50">
    <property type="entry name" value="Probable gtpase engc, domain 3"/>
    <property type="match status" value="1"/>
</dbReference>
<sequence>MLYHLAQGGHLIDSPGVREFGLWKVEPEQLAKGFKEFEPYLGECRFRNCSHRRNAGCAIEAAAEAGKISSERMASYHRIYDDLNSSD</sequence>
<dbReference type="InterPro" id="IPR027417">
    <property type="entry name" value="P-loop_NTPase"/>
</dbReference>
<name>A0A3B0Z410_9ZZZZ</name>
<dbReference type="EMBL" id="UOFQ01000086">
    <property type="protein sequence ID" value="VAW88028.1"/>
    <property type="molecule type" value="Genomic_DNA"/>
</dbReference>
<dbReference type="PANTHER" id="PTHR32120:SF11">
    <property type="entry name" value="SMALL RIBOSOMAL SUBUNIT BIOGENESIS GTPASE RSGA 1, MITOCHONDRIAL-RELATED"/>
    <property type="match status" value="1"/>
</dbReference>
<organism evidence="1">
    <name type="scientific">hydrothermal vent metagenome</name>
    <dbReference type="NCBI Taxonomy" id="652676"/>
    <lineage>
        <taxon>unclassified sequences</taxon>
        <taxon>metagenomes</taxon>
        <taxon>ecological metagenomes</taxon>
    </lineage>
</organism>